<feature type="repeat" description="PPR" evidence="2">
    <location>
        <begin position="195"/>
        <end position="229"/>
    </location>
</feature>
<reference evidence="4" key="1">
    <citation type="submission" date="2019-09" db="EMBL/GenBank/DDBJ databases">
        <authorList>
            <person name="Zhang L."/>
        </authorList>
    </citation>
    <scope>NUCLEOTIDE SEQUENCE</scope>
</reference>
<dbReference type="FunFam" id="1.25.40.10:FF:000031">
    <property type="entry name" value="Pentatricopeptide repeat-containing protein mitochondrial"/>
    <property type="match status" value="1"/>
</dbReference>
<dbReference type="InterPro" id="IPR011990">
    <property type="entry name" value="TPR-like_helical_dom_sf"/>
</dbReference>
<dbReference type="Pfam" id="PF20431">
    <property type="entry name" value="E_motif"/>
    <property type="match status" value="1"/>
</dbReference>
<dbReference type="Pfam" id="PF13041">
    <property type="entry name" value="PPR_2"/>
    <property type="match status" value="4"/>
</dbReference>
<dbReference type="FunFam" id="1.25.40.10:FF:000073">
    <property type="entry name" value="Pentatricopeptide repeat-containing protein chloroplastic"/>
    <property type="match status" value="2"/>
</dbReference>
<evidence type="ECO:0000313" key="4">
    <source>
        <dbReference type="EMBL" id="VVW50010.1"/>
    </source>
</evidence>
<dbReference type="Pfam" id="PF01535">
    <property type="entry name" value="PPR"/>
    <property type="match status" value="2"/>
</dbReference>
<feature type="domain" description="DYW" evidence="3">
    <location>
        <begin position="713"/>
        <end position="805"/>
    </location>
</feature>
<evidence type="ECO:0000256" key="2">
    <source>
        <dbReference type="PROSITE-ProRule" id="PRU00708"/>
    </source>
</evidence>
<evidence type="ECO:0000259" key="3">
    <source>
        <dbReference type="Pfam" id="PF14432"/>
    </source>
</evidence>
<dbReference type="Pfam" id="PF14432">
    <property type="entry name" value="DYW_deaminase"/>
    <property type="match status" value="1"/>
</dbReference>
<feature type="repeat" description="PPR" evidence="2">
    <location>
        <begin position="397"/>
        <end position="427"/>
    </location>
</feature>
<feature type="repeat" description="PPR" evidence="2">
    <location>
        <begin position="533"/>
        <end position="568"/>
    </location>
</feature>
<dbReference type="InterPro" id="IPR032867">
    <property type="entry name" value="DYW_dom"/>
</dbReference>
<accession>A0A5K1EEU3</accession>
<dbReference type="FunFam" id="1.25.40.10:FF:000366">
    <property type="entry name" value="Pentatricopeptide (PPR) repeat-containing protein"/>
    <property type="match status" value="1"/>
</dbReference>
<dbReference type="OrthoDB" id="750109at2759"/>
<gene>
    <name evidence="4" type="ORF">NYM_LOCUS22378</name>
</gene>
<dbReference type="InterPro" id="IPR046848">
    <property type="entry name" value="E_motif"/>
</dbReference>
<dbReference type="PANTHER" id="PTHR47926">
    <property type="entry name" value="PENTATRICOPEPTIDE REPEAT-CONTAINING PROTEIN"/>
    <property type="match status" value="1"/>
</dbReference>
<dbReference type="GO" id="GO:0003723">
    <property type="term" value="F:RNA binding"/>
    <property type="evidence" value="ECO:0007669"/>
    <property type="project" value="InterPro"/>
</dbReference>
<dbReference type="Gene3D" id="1.25.40.10">
    <property type="entry name" value="Tetratricopeptide repeat domain"/>
    <property type="match status" value="4"/>
</dbReference>
<dbReference type="Gramene" id="NC6G0258330.1">
    <property type="protein sequence ID" value="NC6G0258330.1:cds"/>
    <property type="gene ID" value="NC6G0258330"/>
</dbReference>
<proteinExistence type="predicted"/>
<organism evidence="4">
    <name type="scientific">Nymphaea colorata</name>
    <name type="common">pocket water lily</name>
    <dbReference type="NCBI Taxonomy" id="210225"/>
    <lineage>
        <taxon>Eukaryota</taxon>
        <taxon>Viridiplantae</taxon>
        <taxon>Streptophyta</taxon>
        <taxon>Embryophyta</taxon>
        <taxon>Tracheophyta</taxon>
        <taxon>Spermatophyta</taxon>
        <taxon>Magnoliopsida</taxon>
        <taxon>Nymphaeales</taxon>
        <taxon>Nymphaeaceae</taxon>
        <taxon>Nymphaea</taxon>
    </lineage>
</organism>
<dbReference type="AlphaFoldDB" id="A0A5K1EEU3"/>
<dbReference type="GO" id="GO:0008270">
    <property type="term" value="F:zinc ion binding"/>
    <property type="evidence" value="ECO:0007669"/>
    <property type="project" value="InterPro"/>
</dbReference>
<feature type="repeat" description="PPR" evidence="2">
    <location>
        <begin position="94"/>
        <end position="128"/>
    </location>
</feature>
<keyword evidence="1" id="KW-0677">Repeat</keyword>
<protein>
    <recommendedName>
        <fullName evidence="3">DYW domain-containing protein</fullName>
    </recommendedName>
</protein>
<dbReference type="FunFam" id="1.25.40.10:FF:000381">
    <property type="entry name" value="Pentatricopeptide repeat-containing protein"/>
    <property type="match status" value="1"/>
</dbReference>
<sequence>MLSIGFCTQPSLFLHQGPLDVHRSIGKLSSFSAKHHGYVHKLFDETPARDVGACGFPIQYMQGSHVCETEEDRRVVLAEEWDFCNLSGRNIDRNSAYWDNIIAGYVKNSEFQEAICVFLSMLSTGIMPNRLTLCSIIGMSTQLGSLNLGRQLHGLLVKIDLDDDNFVGGSLVGLYTKFREINDAERLFYALIDADVVAWNCLISGYITNECFSEALKLLVQMQQGGICPNNFTLSMALSACGSISAIEEGKQVHTHVIKAKSLYQAAVANSLLTMYCKCGKLKYAEVLFGEMPKKNVVSWTAIVSGHYQNGFFKEALKQFDLMCQSSVKPNEFTFAIALSCSSNLNSANDGKKIHAQAVKSGLASSVYVGTALVDMYSKAAEMRDAEKQFEEIRFKTDASWNSLMSGFVHNGQHEKAMEFFNIMLKECMMCDEFTYSIVLEACSCLSWLRSGKQVHSLTIKTGHFRDLRVRTAAVEMYGNCGSLMDAKVAFDTLRERDTMSWNAIIKCYSQHGLTSTAFSLFTKMVLEDVRPNGCTFLALLSACSHSGLLEEGLNCFTSMVENYGIRPEATHYSCVVDLLARAGHLQEAKKFIEDLPVKSSACVWRPLLAACRCHGDVEMAEFVAARILETDAGDATAYVTLSNVYAAVGRWEEAKTKRKLMKHQKVRKEPGCSWIEVNGKMYRFFARQKMNLETESVYRKLNELVNQMKEIGYIPDTSIALHDVENERKEEYILQHSEKLAVAFGLVSLPGAGPIRIFKNLTICKDCHNFMKFISTITRRDVIVGDNYRFHYFKHGLCSCGDYW</sequence>
<dbReference type="GO" id="GO:0009451">
    <property type="term" value="P:RNA modification"/>
    <property type="evidence" value="ECO:0007669"/>
    <property type="project" value="InterPro"/>
</dbReference>
<name>A0A5K1EEU3_9MAGN</name>
<dbReference type="NCBIfam" id="TIGR00756">
    <property type="entry name" value="PPR"/>
    <property type="match status" value="5"/>
</dbReference>
<dbReference type="OMA" id="RKNNTEP"/>
<feature type="repeat" description="PPR" evidence="2">
    <location>
        <begin position="296"/>
        <end position="330"/>
    </location>
</feature>
<dbReference type="InterPro" id="IPR002885">
    <property type="entry name" value="PPR_rpt"/>
</dbReference>
<dbReference type="InterPro" id="IPR046960">
    <property type="entry name" value="PPR_At4g14850-like_plant"/>
</dbReference>
<feature type="repeat" description="PPR" evidence="2">
    <location>
        <begin position="498"/>
        <end position="532"/>
    </location>
</feature>
<dbReference type="EMBL" id="LR721784">
    <property type="protein sequence ID" value="VVW50010.1"/>
    <property type="molecule type" value="Genomic_DNA"/>
</dbReference>
<evidence type="ECO:0000256" key="1">
    <source>
        <dbReference type="ARBA" id="ARBA00022737"/>
    </source>
</evidence>
<dbReference type="SUPFAM" id="SSF48452">
    <property type="entry name" value="TPR-like"/>
    <property type="match status" value="1"/>
</dbReference>
<dbReference type="PROSITE" id="PS51375">
    <property type="entry name" value="PPR"/>
    <property type="match status" value="6"/>
</dbReference>